<keyword evidence="3" id="KW-1185">Reference proteome</keyword>
<keyword evidence="1" id="KW-0812">Transmembrane</keyword>
<dbReference type="AlphaFoldDB" id="A0AAV2H6Z4"/>
<dbReference type="Proteomes" id="UP001497497">
    <property type="component" value="Unassembled WGS sequence"/>
</dbReference>
<evidence type="ECO:0000256" key="1">
    <source>
        <dbReference type="SAM" id="Phobius"/>
    </source>
</evidence>
<name>A0AAV2H6Z4_LYMST</name>
<organism evidence="2 3">
    <name type="scientific">Lymnaea stagnalis</name>
    <name type="common">Great pond snail</name>
    <name type="synonym">Helix stagnalis</name>
    <dbReference type="NCBI Taxonomy" id="6523"/>
    <lineage>
        <taxon>Eukaryota</taxon>
        <taxon>Metazoa</taxon>
        <taxon>Spiralia</taxon>
        <taxon>Lophotrochozoa</taxon>
        <taxon>Mollusca</taxon>
        <taxon>Gastropoda</taxon>
        <taxon>Heterobranchia</taxon>
        <taxon>Euthyneura</taxon>
        <taxon>Panpulmonata</taxon>
        <taxon>Hygrophila</taxon>
        <taxon>Lymnaeoidea</taxon>
        <taxon>Lymnaeidae</taxon>
        <taxon>Lymnaea</taxon>
    </lineage>
</organism>
<keyword evidence="1" id="KW-0472">Membrane</keyword>
<comment type="caution">
    <text evidence="2">The sequence shown here is derived from an EMBL/GenBank/DDBJ whole genome shotgun (WGS) entry which is preliminary data.</text>
</comment>
<dbReference type="EMBL" id="CAXITT010000034">
    <property type="protein sequence ID" value="CAL1528539.1"/>
    <property type="molecule type" value="Genomic_DNA"/>
</dbReference>
<evidence type="ECO:0000313" key="2">
    <source>
        <dbReference type="EMBL" id="CAL1528539.1"/>
    </source>
</evidence>
<keyword evidence="1" id="KW-1133">Transmembrane helix</keyword>
<proteinExistence type="predicted"/>
<protein>
    <submittedName>
        <fullName evidence="2">Uncharacterized protein</fullName>
    </submittedName>
</protein>
<feature type="transmembrane region" description="Helical" evidence="1">
    <location>
        <begin position="197"/>
        <end position="221"/>
    </location>
</feature>
<sequence>MLAHSILRMMQIVMFMESMPLIGLLLVSTLVTLTYGQSKPQLTFHFVAQNTGRVPETQDVHMEEEMDHLLYGLMCKSAGNRFTVRISPSASSTDVIDESASLHNASDGAKNCLFPGPKNPVKCDEENFCTMGNNCVASIMAVCPRHGTVSRWLMTQIVDVTLDAVEGEIVVVRCYTRCESEEKNEFHDHTDENGLSYLQIGFIIAGVFAGASMLVIGLVVWKIRDTKYLEHPDKHKHIHIHYVK</sequence>
<gene>
    <name evidence="2" type="ORF">GSLYS_00002709001</name>
</gene>
<accession>A0AAV2H6Z4</accession>
<reference evidence="2 3" key="1">
    <citation type="submission" date="2024-04" db="EMBL/GenBank/DDBJ databases">
        <authorList>
            <consortium name="Genoscope - CEA"/>
            <person name="William W."/>
        </authorList>
    </citation>
    <scope>NUCLEOTIDE SEQUENCE [LARGE SCALE GENOMIC DNA]</scope>
</reference>
<evidence type="ECO:0000313" key="3">
    <source>
        <dbReference type="Proteomes" id="UP001497497"/>
    </source>
</evidence>